<keyword evidence="7" id="KW-1185">Reference proteome</keyword>
<evidence type="ECO:0000256" key="1">
    <source>
        <dbReference type="ARBA" id="ARBA00004370"/>
    </source>
</evidence>
<feature type="chain" id="PRO_5006910744" description="Outer membrane protein beta-barrel domain-containing protein" evidence="4">
    <location>
        <begin position="23"/>
        <end position="288"/>
    </location>
</feature>
<evidence type="ECO:0000256" key="2">
    <source>
        <dbReference type="ARBA" id="ARBA00022729"/>
    </source>
</evidence>
<protein>
    <recommendedName>
        <fullName evidence="5">Outer membrane protein beta-barrel domain-containing protein</fullName>
    </recommendedName>
</protein>
<dbReference type="RefSeq" id="WP_058460884.1">
    <property type="nucleotide sequence ID" value="NZ_CAAAIY010000027.1"/>
</dbReference>
<evidence type="ECO:0000313" key="7">
    <source>
        <dbReference type="Proteomes" id="UP000054695"/>
    </source>
</evidence>
<name>A0A0W0RBX5_LEGBO</name>
<dbReference type="InterPro" id="IPR011250">
    <property type="entry name" value="OMP/PagP_B-barrel"/>
</dbReference>
<proteinExistence type="predicted"/>
<evidence type="ECO:0000256" key="3">
    <source>
        <dbReference type="ARBA" id="ARBA00023136"/>
    </source>
</evidence>
<evidence type="ECO:0000259" key="5">
    <source>
        <dbReference type="Pfam" id="PF13505"/>
    </source>
</evidence>
<comment type="caution">
    <text evidence="6">The sequence shown here is derived from an EMBL/GenBank/DDBJ whole genome shotgun (WGS) entry which is preliminary data.</text>
</comment>
<organism evidence="6 7">
    <name type="scientific">Legionella bozemanae</name>
    <name type="common">Fluoribacter bozemanae</name>
    <dbReference type="NCBI Taxonomy" id="447"/>
    <lineage>
        <taxon>Bacteria</taxon>
        <taxon>Pseudomonadati</taxon>
        <taxon>Pseudomonadota</taxon>
        <taxon>Gammaproteobacteria</taxon>
        <taxon>Legionellales</taxon>
        <taxon>Legionellaceae</taxon>
        <taxon>Legionella</taxon>
    </lineage>
</organism>
<dbReference type="PATRIC" id="fig|447.4.peg.3580"/>
<reference evidence="6 7" key="1">
    <citation type="submission" date="2015-11" db="EMBL/GenBank/DDBJ databases">
        <title>Genomic analysis of 38 Legionella species identifies large and diverse effector repertoires.</title>
        <authorList>
            <person name="Burstein D."/>
            <person name="Amaro F."/>
            <person name="Zusman T."/>
            <person name="Lifshitz Z."/>
            <person name="Cohen O."/>
            <person name="Gilbert J.A."/>
            <person name="Pupko T."/>
            <person name="Shuman H.A."/>
            <person name="Segal G."/>
        </authorList>
    </citation>
    <scope>NUCLEOTIDE SEQUENCE [LARGE SCALE GENOMIC DNA]</scope>
    <source>
        <strain evidence="6 7">WIGA</strain>
    </source>
</reference>
<dbReference type="AlphaFoldDB" id="A0A0W0RBX5"/>
<dbReference type="SUPFAM" id="SSF56925">
    <property type="entry name" value="OMPA-like"/>
    <property type="match status" value="1"/>
</dbReference>
<dbReference type="Gene3D" id="2.40.160.20">
    <property type="match status" value="1"/>
</dbReference>
<feature type="domain" description="Outer membrane protein beta-barrel" evidence="5">
    <location>
        <begin position="35"/>
        <end position="249"/>
    </location>
</feature>
<dbReference type="Proteomes" id="UP000054695">
    <property type="component" value="Unassembled WGS sequence"/>
</dbReference>
<feature type="signal peptide" evidence="4">
    <location>
        <begin position="1"/>
        <end position="22"/>
    </location>
</feature>
<dbReference type="STRING" id="447.Lboz_3350"/>
<dbReference type="PROSITE" id="PS51257">
    <property type="entry name" value="PROKAR_LIPOPROTEIN"/>
    <property type="match status" value="1"/>
</dbReference>
<dbReference type="OrthoDB" id="9815357at2"/>
<evidence type="ECO:0000313" key="6">
    <source>
        <dbReference type="EMBL" id="KTC68567.1"/>
    </source>
</evidence>
<gene>
    <name evidence="6" type="ORF">Lboz_3350</name>
</gene>
<dbReference type="GO" id="GO:0016020">
    <property type="term" value="C:membrane"/>
    <property type="evidence" value="ECO:0007669"/>
    <property type="project" value="UniProtKB-SubCell"/>
</dbReference>
<dbReference type="PANTHER" id="PTHR34001:SF3">
    <property type="entry name" value="BLL7405 PROTEIN"/>
    <property type="match status" value="1"/>
</dbReference>
<evidence type="ECO:0000256" key="4">
    <source>
        <dbReference type="SAM" id="SignalP"/>
    </source>
</evidence>
<keyword evidence="3" id="KW-0472">Membrane</keyword>
<dbReference type="EMBL" id="LNXU01000052">
    <property type="protein sequence ID" value="KTC68567.1"/>
    <property type="molecule type" value="Genomic_DNA"/>
</dbReference>
<dbReference type="InterPro" id="IPR027385">
    <property type="entry name" value="Beta-barrel_OMP"/>
</dbReference>
<dbReference type="PANTHER" id="PTHR34001">
    <property type="entry name" value="BLL7405 PROTEIN"/>
    <property type="match status" value="1"/>
</dbReference>
<keyword evidence="2 4" id="KW-0732">Signal</keyword>
<sequence length="288" mass="30715">MKKVVLSLITIASASCSSISYSGSMGPIHAEPHGWTGFYIGANAGYWWSTNKAVNTVGSPGYADPLFSLGAENIANALAVVGTNNFSLNTDGFIGGGQVGYNYQLQNQFVVGLEADIDGLTQSNATAQAARMVPLVDFPAEYYNATISVTKKLDYLGTVRGRLGYLWSPSVLFYGTGGFAYGGVVLNEAFTANESLGFPSYAPITMQNNIKKTGTGWTAGGGLEWIFRANWSAKIEGIYYDIGTINNNVVLSQRSFLPIQPIVFGAAQINTTTKFTAAAVRVGLNYHC</sequence>
<dbReference type="InterPro" id="IPR051692">
    <property type="entry name" value="OMP-like"/>
</dbReference>
<comment type="subcellular location">
    <subcellularLocation>
        <location evidence="1">Membrane</location>
    </subcellularLocation>
</comment>
<dbReference type="Pfam" id="PF13505">
    <property type="entry name" value="OMP_b-brl"/>
    <property type="match status" value="1"/>
</dbReference>
<accession>A0A0W0RBX5</accession>